<dbReference type="InterPro" id="IPR005677">
    <property type="entry name" value="Fum_hydII"/>
</dbReference>
<dbReference type="Pfam" id="PF00206">
    <property type="entry name" value="Lyase_1"/>
    <property type="match status" value="1"/>
</dbReference>
<dbReference type="EC" id="4.2.1.2" evidence="2"/>
<sequence length="472" mass="49701">MRLEADAFGDVEIPADRLWGAQTQRAIATFGAGEPRLPIALLRAFGLQKSAAARANAVLGALDEERAALIVRAAGELAAGAFDDHFPLPVWQTGSGTQTNMTANEVIANRANQLAGAPLGGKRPVHPNDHVNRSQSSNDSFPTVMHISAIIETEMHLLPALRDLAAALEDRAAAFSDLARLGRTHLNDAVPVPFSQGFSAAAVEIRRISCRMADAVADLHDLPQGGTAAGSGLNAPDGFDEAFCRHLQDATGRPFRAAAVKVEAMAGHDALVALSATCEALSVALTRLVNDIRHLSSGPNAGIGELILPDDGLTSSIMPGKRNATLGEALLQVCHHVCGNHTCLTRGAASGVFELNVSKPVIIHALLGSIAALSQSIPRFTSGCLAGIRPNKRRILENLDRSMMAATALTPHHGYDVVASLIRRAEADGLTLREAAIQDGLMTVEEFDRLVDPVRLARGGLAVVPSIINKES</sequence>
<gene>
    <name evidence="5" type="ORF">ACFOM8_02620</name>
</gene>
<evidence type="ECO:0000256" key="1">
    <source>
        <dbReference type="ARBA" id="ARBA00009084"/>
    </source>
</evidence>
<dbReference type="InterPro" id="IPR008948">
    <property type="entry name" value="L-Aspartase-like"/>
</dbReference>
<dbReference type="EMBL" id="JBHRXY010000001">
    <property type="protein sequence ID" value="MFC3628333.1"/>
    <property type="molecule type" value="Genomic_DNA"/>
</dbReference>
<dbReference type="SUPFAM" id="SSF48557">
    <property type="entry name" value="L-aspartase-like"/>
    <property type="match status" value="1"/>
</dbReference>
<dbReference type="Proteomes" id="UP001595539">
    <property type="component" value="Unassembled WGS sequence"/>
</dbReference>
<evidence type="ECO:0000313" key="6">
    <source>
        <dbReference type="Proteomes" id="UP001595539"/>
    </source>
</evidence>
<comment type="caution">
    <text evidence="5">The sequence shown here is derived from an EMBL/GenBank/DDBJ whole genome shotgun (WGS) entry which is preliminary data.</text>
</comment>
<evidence type="ECO:0000259" key="4">
    <source>
        <dbReference type="Pfam" id="PF10415"/>
    </source>
</evidence>
<dbReference type="PANTHER" id="PTHR11444:SF1">
    <property type="entry name" value="FUMARATE HYDRATASE, MITOCHONDRIAL"/>
    <property type="match status" value="1"/>
</dbReference>
<dbReference type="Pfam" id="PF10415">
    <property type="entry name" value="FumaraseC_C"/>
    <property type="match status" value="1"/>
</dbReference>
<evidence type="ECO:0000259" key="3">
    <source>
        <dbReference type="Pfam" id="PF00206"/>
    </source>
</evidence>
<proteinExistence type="inferred from homology"/>
<dbReference type="InterPro" id="IPR024083">
    <property type="entry name" value="Fumarase/histidase_N"/>
</dbReference>
<dbReference type="InterPro" id="IPR018951">
    <property type="entry name" value="Fumarase_C_C"/>
</dbReference>
<keyword evidence="6" id="KW-1185">Reference proteome</keyword>
<name>A0ABV7TZY3_9RHOB</name>
<dbReference type="InterPro" id="IPR000362">
    <property type="entry name" value="Fumarate_lyase_fam"/>
</dbReference>
<feature type="domain" description="Fumarase C C-terminal" evidence="4">
    <location>
        <begin position="406"/>
        <end position="457"/>
    </location>
</feature>
<organism evidence="5 6">
    <name type="scientific">Paracoccus angustae</name>
    <dbReference type="NCBI Taxonomy" id="1671480"/>
    <lineage>
        <taxon>Bacteria</taxon>
        <taxon>Pseudomonadati</taxon>
        <taxon>Pseudomonadota</taxon>
        <taxon>Alphaproteobacteria</taxon>
        <taxon>Rhodobacterales</taxon>
        <taxon>Paracoccaceae</taxon>
        <taxon>Paracoccus</taxon>
    </lineage>
</organism>
<protein>
    <recommendedName>
        <fullName evidence="2">fumarate hydratase</fullName>
        <ecNumber evidence="2">4.2.1.2</ecNumber>
    </recommendedName>
</protein>
<dbReference type="Gene3D" id="1.10.40.30">
    <property type="entry name" value="Fumarase/aspartase (C-terminal domain)"/>
    <property type="match status" value="1"/>
</dbReference>
<evidence type="ECO:0000256" key="2">
    <source>
        <dbReference type="ARBA" id="ARBA00012921"/>
    </source>
</evidence>
<feature type="domain" description="Fumarate lyase N-terminal" evidence="3">
    <location>
        <begin position="9"/>
        <end position="339"/>
    </location>
</feature>
<dbReference type="InterPro" id="IPR022761">
    <property type="entry name" value="Fumarate_lyase_N"/>
</dbReference>
<evidence type="ECO:0000313" key="5">
    <source>
        <dbReference type="EMBL" id="MFC3628333.1"/>
    </source>
</evidence>
<dbReference type="Gene3D" id="1.10.275.10">
    <property type="entry name" value="Fumarase/aspartase (N-terminal domain)"/>
    <property type="match status" value="1"/>
</dbReference>
<dbReference type="Gene3D" id="1.20.200.10">
    <property type="entry name" value="Fumarase/aspartase (Central domain)"/>
    <property type="match status" value="1"/>
</dbReference>
<comment type="similarity">
    <text evidence="1">Belongs to the class-II fumarase/aspartase family. Fumarase subfamily.</text>
</comment>
<dbReference type="PRINTS" id="PR00149">
    <property type="entry name" value="FUMRATELYASE"/>
</dbReference>
<reference evidence="6" key="1">
    <citation type="journal article" date="2019" name="Int. J. Syst. Evol. Microbiol.">
        <title>The Global Catalogue of Microorganisms (GCM) 10K type strain sequencing project: providing services to taxonomists for standard genome sequencing and annotation.</title>
        <authorList>
            <consortium name="The Broad Institute Genomics Platform"/>
            <consortium name="The Broad Institute Genome Sequencing Center for Infectious Disease"/>
            <person name="Wu L."/>
            <person name="Ma J."/>
        </authorList>
    </citation>
    <scope>NUCLEOTIDE SEQUENCE [LARGE SCALE GENOMIC DNA]</scope>
    <source>
        <strain evidence="6">KCTC 42473</strain>
    </source>
</reference>
<dbReference type="PANTHER" id="PTHR11444">
    <property type="entry name" value="ASPARTATEAMMONIA/ARGININOSUCCINATE/ADENYLOSUCCINATE LYASE"/>
    <property type="match status" value="1"/>
</dbReference>
<dbReference type="RefSeq" id="WP_377759031.1">
    <property type="nucleotide sequence ID" value="NZ_JBHRXY010000001.1"/>
</dbReference>
<accession>A0ABV7TZY3</accession>